<dbReference type="GO" id="GO:0000492">
    <property type="term" value="P:box C/D snoRNP assembly"/>
    <property type="evidence" value="ECO:0007669"/>
    <property type="project" value="InterPro"/>
</dbReference>
<dbReference type="EMBL" id="KB206169">
    <property type="protein sequence ID" value="ELP94792.1"/>
    <property type="molecule type" value="Genomic_DNA"/>
</dbReference>
<accession>A0A0A1UH67</accession>
<sequence length="114" mass="12476">MDKSMLLVENGEKRNTPMVMEVGEVKRGFTTKVGASEALLRAKRFLPMMAEANKGVTVGEKDVDIEPLDKSNPTSEDTKKETTDGKCYVEMDIALGVLEEKGSGSESECCIEEI</sequence>
<dbReference type="Proteomes" id="UP000014680">
    <property type="component" value="Unassembled WGS sequence"/>
</dbReference>
<reference evidence="2 3" key="1">
    <citation type="submission" date="2012-10" db="EMBL/GenBank/DDBJ databases">
        <authorList>
            <person name="Zafar N."/>
            <person name="Inman J."/>
            <person name="Hall N."/>
            <person name="Lorenzi H."/>
            <person name="Caler E."/>
        </authorList>
    </citation>
    <scope>NUCLEOTIDE SEQUENCE [LARGE SCALE GENOMIC DNA]</scope>
    <source>
        <strain evidence="2 3">IP1</strain>
    </source>
</reference>
<dbReference type="InterPro" id="IPR027921">
    <property type="entry name" value="NOPCHAP1"/>
</dbReference>
<dbReference type="OrthoDB" id="29894at2759"/>
<dbReference type="VEuPathDB" id="AmoebaDB:EIN_246860"/>
<dbReference type="PANTHER" id="PTHR38489:SF1">
    <property type="entry name" value="HISTONE CHAPERONE DOMAIN-CONTAINING PROTEIN"/>
    <property type="match status" value="1"/>
</dbReference>
<organism evidence="2 3">
    <name type="scientific">Entamoeba invadens IP1</name>
    <dbReference type="NCBI Taxonomy" id="370355"/>
    <lineage>
        <taxon>Eukaryota</taxon>
        <taxon>Amoebozoa</taxon>
        <taxon>Evosea</taxon>
        <taxon>Archamoebae</taxon>
        <taxon>Mastigamoebida</taxon>
        <taxon>Entamoebidae</taxon>
        <taxon>Entamoeba</taxon>
    </lineage>
</organism>
<dbReference type="AlphaFoldDB" id="A0A0A1UH67"/>
<proteinExistence type="predicted"/>
<keyword evidence="3" id="KW-1185">Reference proteome</keyword>
<protein>
    <submittedName>
        <fullName evidence="2">Uncharacterized protein</fullName>
    </submittedName>
</protein>
<gene>
    <name evidence="2" type="ORF">EIN_246860</name>
</gene>
<name>A0A0A1UH67_ENTIV</name>
<dbReference type="Pfam" id="PF15370">
    <property type="entry name" value="NOPCHAP1"/>
    <property type="match status" value="1"/>
</dbReference>
<dbReference type="GeneID" id="14894009"/>
<dbReference type="RefSeq" id="XP_004261563.1">
    <property type="nucleotide sequence ID" value="XM_004261515.1"/>
</dbReference>
<feature type="region of interest" description="Disordered" evidence="1">
    <location>
        <begin position="60"/>
        <end position="83"/>
    </location>
</feature>
<evidence type="ECO:0000256" key="1">
    <source>
        <dbReference type="SAM" id="MobiDB-lite"/>
    </source>
</evidence>
<evidence type="ECO:0000313" key="2">
    <source>
        <dbReference type="EMBL" id="ELP94792.1"/>
    </source>
</evidence>
<dbReference type="PANTHER" id="PTHR38489">
    <property type="entry name" value="HISTONE CHAPERONE DOMAIN-CONTAINING PROTEIN"/>
    <property type="match status" value="1"/>
</dbReference>
<dbReference type="OMA" id="CYVEMDI"/>
<dbReference type="KEGG" id="eiv:EIN_246860"/>
<evidence type="ECO:0000313" key="3">
    <source>
        <dbReference type="Proteomes" id="UP000014680"/>
    </source>
</evidence>
<feature type="compositionally biased region" description="Basic and acidic residues" evidence="1">
    <location>
        <begin position="60"/>
        <end position="69"/>
    </location>
</feature>